<evidence type="ECO:0000313" key="3">
    <source>
        <dbReference type="Proteomes" id="UP000280698"/>
    </source>
</evidence>
<dbReference type="PANTHER" id="PTHR42951">
    <property type="entry name" value="METALLO-BETA-LACTAMASE DOMAIN-CONTAINING"/>
    <property type="match status" value="1"/>
</dbReference>
<feature type="domain" description="Metallo-beta-lactamase" evidence="1">
    <location>
        <begin position="39"/>
        <end position="224"/>
    </location>
</feature>
<name>A0ABX9WAN6_9ACTN</name>
<evidence type="ECO:0000313" key="2">
    <source>
        <dbReference type="EMBL" id="RNL86715.1"/>
    </source>
</evidence>
<comment type="caution">
    <text evidence="2">The sequence shown here is derived from an EMBL/GenBank/DDBJ whole genome shotgun (WGS) entry which is preliminary data.</text>
</comment>
<keyword evidence="3" id="KW-1185">Reference proteome</keyword>
<gene>
    <name evidence="2" type="ORF">EFE23_26970</name>
</gene>
<dbReference type="PANTHER" id="PTHR42951:SF4">
    <property type="entry name" value="ACYL-COENZYME A THIOESTERASE MBLAC2"/>
    <property type="match status" value="1"/>
</dbReference>
<dbReference type="Proteomes" id="UP000280698">
    <property type="component" value="Unassembled WGS sequence"/>
</dbReference>
<dbReference type="InterPro" id="IPR050855">
    <property type="entry name" value="NDM-1-like"/>
</dbReference>
<dbReference type="Gene3D" id="3.60.15.10">
    <property type="entry name" value="Ribonuclease Z/Hydroxyacylglutathione hydrolase-like"/>
    <property type="match status" value="1"/>
</dbReference>
<organism evidence="2 3">
    <name type="scientific">Micromonospora solifontis</name>
    <dbReference type="NCBI Taxonomy" id="2487138"/>
    <lineage>
        <taxon>Bacteria</taxon>
        <taxon>Bacillati</taxon>
        <taxon>Actinomycetota</taxon>
        <taxon>Actinomycetes</taxon>
        <taxon>Micromonosporales</taxon>
        <taxon>Micromonosporaceae</taxon>
        <taxon>Micromonospora</taxon>
    </lineage>
</organism>
<dbReference type="SMART" id="SM00849">
    <property type="entry name" value="Lactamase_B"/>
    <property type="match status" value="1"/>
</dbReference>
<accession>A0ABX9WAN6</accession>
<sequence>MPAGRPSVGTKPSSPTPIGWSTVTQFRIHTYTAAESGIFANSYLLETADGVVLVDANLLVSDARALAARLAALRKPLLAAFVTHAHPDHFNGLPYVVADDVPVYAAAAVAEAIAEVAEPKRAQWQPVYGDEWPDRHRVPDHPLPAGGTVEVGGLRIAVHDVGAAESHADSYLLVAGGDRPVAFIGDLAFDGTHSYTADGHTGRWLASLDRLTGELHGARLYPGHGAPGDASLLAAQRRYLLMYREAVRRFADGAPTLSEAQRQELTELMTRFLPGAPLSWLVGLGADAVAAELAAEAVPA</sequence>
<protein>
    <submittedName>
        <fullName evidence="2">MBL fold metallo-hydrolase</fullName>
    </submittedName>
</protein>
<evidence type="ECO:0000259" key="1">
    <source>
        <dbReference type="SMART" id="SM00849"/>
    </source>
</evidence>
<reference evidence="2 3" key="1">
    <citation type="submission" date="2018-11" db="EMBL/GenBank/DDBJ databases">
        <title>Micromonospora sp. PPF5-17, a new actinomycetes isolated from a hot spring soil.</title>
        <authorList>
            <person name="Thawai C."/>
        </authorList>
    </citation>
    <scope>NUCLEOTIDE SEQUENCE [LARGE SCALE GENOMIC DNA]</scope>
    <source>
        <strain evidence="2 3">PPF5-17</strain>
    </source>
</reference>
<dbReference type="SUPFAM" id="SSF56281">
    <property type="entry name" value="Metallo-hydrolase/oxidoreductase"/>
    <property type="match status" value="1"/>
</dbReference>
<dbReference type="InterPro" id="IPR001279">
    <property type="entry name" value="Metallo-B-lactamas"/>
</dbReference>
<dbReference type="InterPro" id="IPR036866">
    <property type="entry name" value="RibonucZ/Hydroxyglut_hydro"/>
</dbReference>
<dbReference type="EMBL" id="RJLN01000147">
    <property type="protein sequence ID" value="RNL86715.1"/>
    <property type="molecule type" value="Genomic_DNA"/>
</dbReference>
<proteinExistence type="predicted"/>
<dbReference type="Pfam" id="PF00753">
    <property type="entry name" value="Lactamase_B"/>
    <property type="match status" value="1"/>
</dbReference>